<feature type="zinc finger region" description="C3H1-type" evidence="1">
    <location>
        <begin position="58"/>
        <end position="81"/>
    </location>
</feature>
<protein>
    <recommendedName>
        <fullName evidence="2">C3H1-type domain-containing protein</fullName>
    </recommendedName>
</protein>
<gene>
    <name evidence="3" type="ORF">Gaeavirus34_1</name>
</gene>
<proteinExistence type="predicted"/>
<organism evidence="3">
    <name type="scientific">Gaeavirus sp</name>
    <dbReference type="NCBI Taxonomy" id="2487767"/>
    <lineage>
        <taxon>Viruses</taxon>
        <taxon>Varidnaviria</taxon>
        <taxon>Bamfordvirae</taxon>
        <taxon>Nucleocytoviricota</taxon>
        <taxon>Megaviricetes</taxon>
        <taxon>Imitervirales</taxon>
        <taxon>Mimiviridae</taxon>
        <taxon>Klosneuvirinae</taxon>
    </lineage>
</organism>
<dbReference type="GO" id="GO:0008270">
    <property type="term" value="F:zinc ion binding"/>
    <property type="evidence" value="ECO:0007669"/>
    <property type="project" value="UniProtKB-KW"/>
</dbReference>
<keyword evidence="1" id="KW-0862">Zinc</keyword>
<accession>A0A3G4ZZD5</accession>
<evidence type="ECO:0000256" key="1">
    <source>
        <dbReference type="PROSITE-ProRule" id="PRU00723"/>
    </source>
</evidence>
<sequence length="335" mass="38044">MLAYKNYSDIYGDNDFDFGFQSYECDDDDGSYYVNKHRCKYGKSCYKYHEGLCDSNHICAYYRSRRGCKYGDGCRFEHLAPELGSAFSPMNVPCVEDNVLTSPVTIPISCVPSYSVPADATFEIVPSPIKSELTLSQFDKAMYTMRVLCKSCVPGFEHVEADGIFDRINKTRERLSYITGFHMGEWILTMLYDAVYFKLYSNASYVPDPPEVMPFSVVKFESQGSSPSIPFASCNVYEFSAAAGFSIADRVHPKTVGEHTRCYISHTRFKTIITTLSSICRSRIAEYDTREVQSLLTSIGNNMVSLSNIIGPVNEWFLSDMYDHIYTILHNESYN</sequence>
<name>A0A3G4ZZD5_9VIRU</name>
<dbReference type="InterPro" id="IPR000571">
    <property type="entry name" value="Znf_CCCH"/>
</dbReference>
<feature type="domain" description="C3H1-type" evidence="2">
    <location>
        <begin position="58"/>
        <end position="81"/>
    </location>
</feature>
<dbReference type="PROSITE" id="PS50103">
    <property type="entry name" value="ZF_C3H1"/>
    <property type="match status" value="1"/>
</dbReference>
<keyword evidence="1" id="KW-0863">Zinc-finger</keyword>
<dbReference type="EMBL" id="MK072232">
    <property type="protein sequence ID" value="AYV80336.1"/>
    <property type="molecule type" value="Genomic_DNA"/>
</dbReference>
<reference evidence="3" key="1">
    <citation type="submission" date="2018-10" db="EMBL/GenBank/DDBJ databases">
        <title>Hidden diversity of soil giant viruses.</title>
        <authorList>
            <person name="Schulz F."/>
            <person name="Alteio L."/>
            <person name="Goudeau D."/>
            <person name="Ryan E.M."/>
            <person name="Malmstrom R.R."/>
            <person name="Blanchard J."/>
            <person name="Woyke T."/>
        </authorList>
    </citation>
    <scope>NUCLEOTIDE SEQUENCE</scope>
    <source>
        <strain evidence="3">GAV1</strain>
    </source>
</reference>
<evidence type="ECO:0000313" key="3">
    <source>
        <dbReference type="EMBL" id="AYV80336.1"/>
    </source>
</evidence>
<evidence type="ECO:0000259" key="2">
    <source>
        <dbReference type="PROSITE" id="PS50103"/>
    </source>
</evidence>
<keyword evidence="1" id="KW-0479">Metal-binding</keyword>